<feature type="domain" description="ABC transporter" evidence="5">
    <location>
        <begin position="19"/>
        <end position="253"/>
    </location>
</feature>
<proteinExistence type="predicted"/>
<reference evidence="7" key="1">
    <citation type="submission" date="2023-07" db="EMBL/GenBank/DDBJ databases">
        <title>30 novel species of actinomycetes from the DSMZ collection.</title>
        <authorList>
            <person name="Nouioui I."/>
        </authorList>
    </citation>
    <scope>NUCLEOTIDE SEQUENCE [LARGE SCALE GENOMIC DNA]</scope>
    <source>
        <strain evidence="7">DSM 41886</strain>
    </source>
</reference>
<evidence type="ECO:0000256" key="1">
    <source>
        <dbReference type="ARBA" id="ARBA00022448"/>
    </source>
</evidence>
<dbReference type="InterPro" id="IPR027417">
    <property type="entry name" value="P-loop_NTPase"/>
</dbReference>
<protein>
    <submittedName>
        <fullName evidence="6">Sugar ABC transporter ATP-binding protein</fullName>
    </submittedName>
</protein>
<keyword evidence="2" id="KW-0677">Repeat</keyword>
<dbReference type="InterPro" id="IPR017871">
    <property type="entry name" value="ABC_transporter-like_CS"/>
</dbReference>
<organism evidence="6 7">
    <name type="scientific">Streptomyces johnsoniae</name>
    <dbReference type="NCBI Taxonomy" id="3075532"/>
    <lineage>
        <taxon>Bacteria</taxon>
        <taxon>Bacillati</taxon>
        <taxon>Actinomycetota</taxon>
        <taxon>Actinomycetes</taxon>
        <taxon>Kitasatosporales</taxon>
        <taxon>Streptomycetaceae</taxon>
        <taxon>Streptomyces</taxon>
    </lineage>
</organism>
<dbReference type="CDD" id="cd03215">
    <property type="entry name" value="ABC_Carb_Monos_II"/>
    <property type="match status" value="1"/>
</dbReference>
<name>A0ABU2S706_9ACTN</name>
<dbReference type="InterPro" id="IPR050107">
    <property type="entry name" value="ABC_carbohydrate_import_ATPase"/>
</dbReference>
<evidence type="ECO:0000256" key="2">
    <source>
        <dbReference type="ARBA" id="ARBA00022737"/>
    </source>
</evidence>
<dbReference type="PROSITE" id="PS50893">
    <property type="entry name" value="ABC_TRANSPORTER_2"/>
    <property type="match status" value="2"/>
</dbReference>
<dbReference type="GO" id="GO:0005524">
    <property type="term" value="F:ATP binding"/>
    <property type="evidence" value="ECO:0007669"/>
    <property type="project" value="UniProtKB-KW"/>
</dbReference>
<sequence>MTERAGTAEAPNAERAPVVTARGLSKWFGGTHAVNGVSLDLLPGEVHALVGENGAGKSSLGKLIAGVYQRDEGELEVGGAGIGRWDPARAGRHGIAMIAQELALVPELTVVQNVFLGREHSRAGVLRPGTTTEFERIDAMARFGLPPHRKVRDLGIADQQKVEIMRSLARDAKVIVMDEPTSSLTAHETEKLHELIRTLRAQGRTVVYVSHFLDAVLEIADRVTIMRDGRLVRTGAAAEETKTSLIEGMLGRALAVTFPERAAPVPPGTPPVLEAEGLATAEGVVDASLTVRPGEIVGLIGLVGSGRSEIARALYGADRLTAGSVTLCGKPHARPRPWRSIAAGLAMVPEDRHGQGLVLMRSIRENISLTHSRRFATAGVISRRRERAAVGELAARLQLRPARIELETRGFSGGNQQKALIGKSLLGDPEFVILDEPTRGVDVGAKYAIYELITALAAQGIGVLLISSEHEEVMSLSHRAYLVREGRTIDEVVPAETTIDRILTVLFDTDQKAAP</sequence>
<keyword evidence="3" id="KW-0547">Nucleotide-binding</keyword>
<keyword evidence="1" id="KW-0813">Transport</keyword>
<comment type="caution">
    <text evidence="6">The sequence shown here is derived from an EMBL/GenBank/DDBJ whole genome shotgun (WGS) entry which is preliminary data.</text>
</comment>
<gene>
    <name evidence="6" type="ORF">RM779_19440</name>
</gene>
<dbReference type="PROSITE" id="PS00211">
    <property type="entry name" value="ABC_TRANSPORTER_1"/>
    <property type="match status" value="1"/>
</dbReference>
<evidence type="ECO:0000259" key="5">
    <source>
        <dbReference type="PROSITE" id="PS50893"/>
    </source>
</evidence>
<dbReference type="CDD" id="cd03216">
    <property type="entry name" value="ABC_Carb_Monos_I"/>
    <property type="match status" value="1"/>
</dbReference>
<feature type="domain" description="ABC transporter" evidence="5">
    <location>
        <begin position="267"/>
        <end position="510"/>
    </location>
</feature>
<dbReference type="PANTHER" id="PTHR43790">
    <property type="entry name" value="CARBOHYDRATE TRANSPORT ATP-BINDING PROTEIN MG119-RELATED"/>
    <property type="match status" value="1"/>
</dbReference>
<dbReference type="Pfam" id="PF00005">
    <property type="entry name" value="ABC_tran"/>
    <property type="match status" value="2"/>
</dbReference>
<dbReference type="InterPro" id="IPR003593">
    <property type="entry name" value="AAA+_ATPase"/>
</dbReference>
<dbReference type="PANTHER" id="PTHR43790:SF9">
    <property type="entry name" value="GALACTOFURANOSE TRANSPORTER ATP-BINDING PROTEIN YTFR"/>
    <property type="match status" value="1"/>
</dbReference>
<dbReference type="InterPro" id="IPR003439">
    <property type="entry name" value="ABC_transporter-like_ATP-bd"/>
</dbReference>
<accession>A0ABU2S706</accession>
<dbReference type="EMBL" id="JAVREV010000010">
    <property type="protein sequence ID" value="MDT0444756.1"/>
    <property type="molecule type" value="Genomic_DNA"/>
</dbReference>
<dbReference type="SUPFAM" id="SSF52540">
    <property type="entry name" value="P-loop containing nucleoside triphosphate hydrolases"/>
    <property type="match status" value="2"/>
</dbReference>
<dbReference type="RefSeq" id="WP_311619007.1">
    <property type="nucleotide sequence ID" value="NZ_JAVREV010000010.1"/>
</dbReference>
<dbReference type="Proteomes" id="UP001183615">
    <property type="component" value="Unassembled WGS sequence"/>
</dbReference>
<keyword evidence="7" id="KW-1185">Reference proteome</keyword>
<evidence type="ECO:0000256" key="3">
    <source>
        <dbReference type="ARBA" id="ARBA00022741"/>
    </source>
</evidence>
<evidence type="ECO:0000313" key="7">
    <source>
        <dbReference type="Proteomes" id="UP001183615"/>
    </source>
</evidence>
<evidence type="ECO:0000313" key="6">
    <source>
        <dbReference type="EMBL" id="MDT0444756.1"/>
    </source>
</evidence>
<dbReference type="SMART" id="SM00382">
    <property type="entry name" value="AAA"/>
    <property type="match status" value="2"/>
</dbReference>
<dbReference type="Gene3D" id="3.40.50.300">
    <property type="entry name" value="P-loop containing nucleotide triphosphate hydrolases"/>
    <property type="match status" value="2"/>
</dbReference>
<keyword evidence="4 6" id="KW-0067">ATP-binding</keyword>
<evidence type="ECO:0000256" key="4">
    <source>
        <dbReference type="ARBA" id="ARBA00022840"/>
    </source>
</evidence>